<dbReference type="AlphaFoldDB" id="A0A9J6PKY0"/>
<dbReference type="NCBIfam" id="NF033153">
    <property type="entry name" value="phage_ICD_like"/>
    <property type="match status" value="1"/>
</dbReference>
<sequence length="63" mass="6788">MKDHTTHPEGRQSFTWRFLALNATSSNVIHITAGTEQEARELSPAGCVIVFAGRLPVQGGSHA</sequence>
<proteinExistence type="predicted"/>
<reference evidence="1" key="1">
    <citation type="submission" date="2022-09" db="EMBL/GenBank/DDBJ databases">
        <title>Winslowiella arboricola sp. nov., isolated from bleeding cankers on broadleaf hosts.</title>
        <authorList>
            <person name="Brady C."/>
            <person name="Kaur S."/>
            <person name="Crampton B."/>
            <person name="Maddock D."/>
            <person name="Arnold D."/>
            <person name="Denman S."/>
        </authorList>
    </citation>
    <scope>NUCLEOTIDE SEQUENCE</scope>
    <source>
        <strain evidence="1">BAC 15a-03b</strain>
    </source>
</reference>
<protein>
    <submittedName>
        <fullName evidence="1">Host cell division inhibitor Icd-like protein</fullName>
    </submittedName>
</protein>
<dbReference type="EMBL" id="JAODIM010000033">
    <property type="protein sequence ID" value="MCU5776344.1"/>
    <property type="molecule type" value="Genomic_DNA"/>
</dbReference>
<accession>A0A9J6PKY0</accession>
<gene>
    <name evidence="1" type="ORF">N5923_02375</name>
</gene>
<name>A0A9J6PKY0_9GAMM</name>
<keyword evidence="2" id="KW-1185">Reference proteome</keyword>
<evidence type="ECO:0000313" key="1">
    <source>
        <dbReference type="EMBL" id="MCU5776344.1"/>
    </source>
</evidence>
<organism evidence="1 2">
    <name type="scientific">Winslowiella arboricola</name>
    <dbReference type="NCBI Taxonomy" id="2978220"/>
    <lineage>
        <taxon>Bacteria</taxon>
        <taxon>Pseudomonadati</taxon>
        <taxon>Pseudomonadota</taxon>
        <taxon>Gammaproteobacteria</taxon>
        <taxon>Enterobacterales</taxon>
        <taxon>Erwiniaceae</taxon>
        <taxon>Winslowiella</taxon>
    </lineage>
</organism>
<comment type="caution">
    <text evidence="1">The sequence shown here is derived from an EMBL/GenBank/DDBJ whole genome shotgun (WGS) entry which is preliminary data.</text>
</comment>
<evidence type="ECO:0000313" key="2">
    <source>
        <dbReference type="Proteomes" id="UP001064262"/>
    </source>
</evidence>
<dbReference type="Proteomes" id="UP001064262">
    <property type="component" value="Unassembled WGS sequence"/>
</dbReference>